<evidence type="ECO:0000256" key="9">
    <source>
        <dbReference type="ARBA" id="ARBA00022989"/>
    </source>
</evidence>
<dbReference type="InterPro" id="IPR029044">
    <property type="entry name" value="Nucleotide-diphossugar_trans"/>
</dbReference>
<evidence type="ECO:0000259" key="13">
    <source>
        <dbReference type="Pfam" id="PF00501"/>
    </source>
</evidence>
<feature type="domain" description="AMP-dependent synthetase/ligase" evidence="13">
    <location>
        <begin position="396"/>
        <end position="796"/>
    </location>
</feature>
<evidence type="ECO:0000313" key="16">
    <source>
        <dbReference type="Proteomes" id="UP000044602"/>
    </source>
</evidence>
<dbReference type="Pfam" id="PF13193">
    <property type="entry name" value="AMP-binding_C"/>
    <property type="match status" value="1"/>
</dbReference>
<keyword evidence="7" id="KW-0812">Transmembrane</keyword>
<sequence length="948" mass="103626">KPMMDMSKLPLYEKLAYQYPYDVETKFPAYVWQTWKTTPQDSKFEFREQEASWTEQHPGFIHEVITDSVAVDLLRLLYASVPEVLEAYNALPLPVLKADFFRYLILLARGGIYSDIDTYAIRSALDWVPDRIPTTSIGLVIGIEADPDRPDWHDWYSRRIQFCQWTIQAKPGHPVLRDIVARITEETLRRVKAGQLSKVMDDNVVEFTGPAVWTDTVFDYLNDARYFDMAHSKGPIDWRNFTGMEQSKKVGDVVVLPITSFSPGVQQMGAKDDDDPMAFVKHEFEGMHVEARGAASHWRKQRLAATGPATTTRTCFFSPMLLTPSRCLRRSPRSLERLLRLGDPASRRCLSAMRDSLSVGPDQPALLPHTIPEHFASIVSQFGDRPAVVARSPTAVAPDLPASVADFQETSLTYEALDLLSNRLANSLRSLGVKKGDRLAVSLGNCSEFAALTYAAFKLGAILVPLNPGFNVKQVTAGLDFLGVEVLIIGAVTDLAYKPCRGRSNEELLRALVPNLEGTKVESPTVPSLKTIVVLDNTASHPLVNFPLKSYRALTPFDRLIDGSLNAITPDAPLSASDTINIQFTSGTTSTPKAAMLTHTGILNNGAFIAGRMGLNPSDRIVVPPPLFHCFGCILGYMATATTGAAILFPSPAFDPSATLRTVAAHDATGLYGVATMFIAVLDALAAGVVDPADLPRNLTKGIAAGSSVPEALMRRLYATLGLRDLVICYGQTETSPVSCMTQPDDPLGLRTTTVGRAMPHTAVKVVDPLDRSRILPRGEKGELAAAGYLVMRGYWGDAARTAEDRIDEPDGRTWMYSGDEASMDANGYVAITGRIKDLIIRGGENIHPLEVENCLLQHPLVGDASVVGVPCDKLGESVAAFVVRAKAGSAGGKELTEDDVRSWVREHLSGHLVPKHVFWVDDYPKTASGKIQKFKLRTKAKELLGLA</sequence>
<dbReference type="GO" id="GO:0009100">
    <property type="term" value="P:glycoprotein metabolic process"/>
    <property type="evidence" value="ECO:0007669"/>
    <property type="project" value="UniProtKB-ARBA"/>
</dbReference>
<reference evidence="15 16" key="1">
    <citation type="submission" date="2015-05" db="EMBL/GenBank/DDBJ databases">
        <authorList>
            <person name="Wang D.B."/>
            <person name="Wang M."/>
        </authorList>
    </citation>
    <scope>NUCLEOTIDE SEQUENCE [LARGE SCALE GENOMIC DNA]</scope>
    <source>
        <strain evidence="15">VL1</strain>
    </source>
</reference>
<dbReference type="SUPFAM" id="SSF53448">
    <property type="entry name" value="Nucleotide-diphospho-sugar transferases"/>
    <property type="match status" value="1"/>
</dbReference>
<organism evidence="15 16">
    <name type="scientific">Verticillium longisporum</name>
    <name type="common">Verticillium dahliae var. longisporum</name>
    <dbReference type="NCBI Taxonomy" id="100787"/>
    <lineage>
        <taxon>Eukaryota</taxon>
        <taxon>Fungi</taxon>
        <taxon>Dikarya</taxon>
        <taxon>Ascomycota</taxon>
        <taxon>Pezizomycotina</taxon>
        <taxon>Sordariomycetes</taxon>
        <taxon>Hypocreomycetidae</taxon>
        <taxon>Glomerellales</taxon>
        <taxon>Plectosphaerellaceae</taxon>
        <taxon>Verticillium</taxon>
    </lineage>
</organism>
<comment type="subcellular location">
    <subcellularLocation>
        <location evidence="12">Endomembrane system</location>
        <topology evidence="12">Single-pass type II membrane protein</topology>
    </subcellularLocation>
    <subcellularLocation>
        <location evidence="1">Golgi apparatus membrane</location>
        <topology evidence="1">Single-pass membrane protein</topology>
    </subcellularLocation>
</comment>
<dbReference type="GO" id="GO:0031956">
    <property type="term" value="F:medium-chain fatty acid-CoA ligase activity"/>
    <property type="evidence" value="ECO:0007669"/>
    <property type="project" value="TreeGrafter"/>
</dbReference>
<dbReference type="PANTHER" id="PTHR43201">
    <property type="entry name" value="ACYL-COA SYNTHETASE"/>
    <property type="match status" value="1"/>
</dbReference>
<proteinExistence type="inferred from homology"/>
<keyword evidence="10" id="KW-0333">Golgi apparatus</keyword>
<keyword evidence="16" id="KW-1185">Reference proteome</keyword>
<gene>
    <name evidence="15" type="ORF">BN1708_001593</name>
</gene>
<dbReference type="GO" id="GO:0000139">
    <property type="term" value="C:Golgi membrane"/>
    <property type="evidence" value="ECO:0007669"/>
    <property type="project" value="UniProtKB-SubCell"/>
</dbReference>
<dbReference type="Pfam" id="PF00501">
    <property type="entry name" value="AMP-binding"/>
    <property type="match status" value="1"/>
</dbReference>
<keyword evidence="8" id="KW-0735">Signal-anchor</keyword>
<dbReference type="SUPFAM" id="SSF56801">
    <property type="entry name" value="Acetyl-CoA synthetase-like"/>
    <property type="match status" value="1"/>
</dbReference>
<evidence type="ECO:0000256" key="4">
    <source>
        <dbReference type="ARBA" id="ARBA00022598"/>
    </source>
</evidence>
<name>A0A0G4MZ11_VERLO</name>
<dbReference type="PROSITE" id="PS00455">
    <property type="entry name" value="AMP_BINDING"/>
    <property type="match status" value="1"/>
</dbReference>
<comment type="similarity">
    <text evidence="3">Belongs to the glycosyltransferase 32 family.</text>
</comment>
<dbReference type="GO" id="GO:0016757">
    <property type="term" value="F:glycosyltransferase activity"/>
    <property type="evidence" value="ECO:0007669"/>
    <property type="project" value="UniProtKB-KW"/>
</dbReference>
<evidence type="ECO:0000256" key="10">
    <source>
        <dbReference type="ARBA" id="ARBA00023034"/>
    </source>
</evidence>
<keyword evidence="5" id="KW-0328">Glycosyltransferase</keyword>
<evidence type="ECO:0000256" key="5">
    <source>
        <dbReference type="ARBA" id="ARBA00022676"/>
    </source>
</evidence>
<evidence type="ECO:0000256" key="2">
    <source>
        <dbReference type="ARBA" id="ARBA00006432"/>
    </source>
</evidence>
<dbReference type="EMBL" id="CVQH01025860">
    <property type="protein sequence ID" value="CRK39359.1"/>
    <property type="molecule type" value="Genomic_DNA"/>
</dbReference>
<keyword evidence="11" id="KW-0472">Membrane</keyword>
<evidence type="ECO:0000259" key="14">
    <source>
        <dbReference type="Pfam" id="PF13193"/>
    </source>
</evidence>
<evidence type="ECO:0000256" key="3">
    <source>
        <dbReference type="ARBA" id="ARBA00009003"/>
    </source>
</evidence>
<dbReference type="Gene3D" id="3.90.550.20">
    <property type="match status" value="1"/>
</dbReference>
<dbReference type="STRING" id="100787.A0A0G4MZ11"/>
<dbReference type="Proteomes" id="UP000044602">
    <property type="component" value="Unassembled WGS sequence"/>
</dbReference>
<dbReference type="Pfam" id="PF04488">
    <property type="entry name" value="Gly_transf_sug"/>
    <property type="match status" value="1"/>
</dbReference>
<dbReference type="PANTHER" id="PTHR43201:SF30">
    <property type="entry name" value="AMP-DEPENDENT SYNTHETASE_LIGASE DOMAIN-CONTAINING PROTEIN"/>
    <property type="match status" value="1"/>
</dbReference>
<dbReference type="InterPro" id="IPR045851">
    <property type="entry name" value="AMP-bd_C_sf"/>
</dbReference>
<dbReference type="InterPro" id="IPR020845">
    <property type="entry name" value="AMP-binding_CS"/>
</dbReference>
<comment type="similarity">
    <text evidence="2">Belongs to the ATP-dependent AMP-binding enzyme family.</text>
</comment>
<dbReference type="AlphaFoldDB" id="A0A0G4MZ11"/>
<keyword evidence="4" id="KW-0436">Ligase</keyword>
<evidence type="ECO:0000256" key="11">
    <source>
        <dbReference type="ARBA" id="ARBA00023136"/>
    </source>
</evidence>
<feature type="domain" description="AMP-binding enzyme C-terminal" evidence="14">
    <location>
        <begin position="851"/>
        <end position="931"/>
    </location>
</feature>
<dbReference type="InterPro" id="IPR007577">
    <property type="entry name" value="GlycoTrfase_DXD_sugar-bd_CS"/>
</dbReference>
<dbReference type="FunFam" id="3.30.300.30:FF:000008">
    <property type="entry name" value="2,3-dihydroxybenzoate-AMP ligase"/>
    <property type="match status" value="1"/>
</dbReference>
<evidence type="ECO:0000256" key="6">
    <source>
        <dbReference type="ARBA" id="ARBA00022679"/>
    </source>
</evidence>
<evidence type="ECO:0000313" key="15">
    <source>
        <dbReference type="EMBL" id="CRK39359.1"/>
    </source>
</evidence>
<evidence type="ECO:0000256" key="12">
    <source>
        <dbReference type="ARBA" id="ARBA00060399"/>
    </source>
</evidence>
<dbReference type="InterPro" id="IPR042099">
    <property type="entry name" value="ANL_N_sf"/>
</dbReference>
<dbReference type="Gene3D" id="3.40.50.12780">
    <property type="entry name" value="N-terminal domain of ligase-like"/>
    <property type="match status" value="1"/>
</dbReference>
<dbReference type="FunFam" id="3.90.550.20:FF:000002">
    <property type="entry name" value="Initiation-specific alpha-1,6-mannosyltransferase"/>
    <property type="match status" value="1"/>
</dbReference>
<dbReference type="GO" id="GO:0006631">
    <property type="term" value="P:fatty acid metabolic process"/>
    <property type="evidence" value="ECO:0007669"/>
    <property type="project" value="TreeGrafter"/>
</dbReference>
<evidence type="ECO:0000256" key="1">
    <source>
        <dbReference type="ARBA" id="ARBA00004194"/>
    </source>
</evidence>
<dbReference type="Gene3D" id="3.30.300.30">
    <property type="match status" value="1"/>
</dbReference>
<evidence type="ECO:0000256" key="7">
    <source>
        <dbReference type="ARBA" id="ARBA00022692"/>
    </source>
</evidence>
<keyword evidence="6" id="KW-0808">Transferase</keyword>
<feature type="non-terminal residue" evidence="15">
    <location>
        <position position="1"/>
    </location>
</feature>
<keyword evidence="9" id="KW-1133">Transmembrane helix</keyword>
<dbReference type="InterPro" id="IPR025110">
    <property type="entry name" value="AMP-bd_C"/>
</dbReference>
<protein>
    <submittedName>
        <fullName evidence="15">Uncharacterized protein</fullName>
    </submittedName>
</protein>
<dbReference type="InterPro" id="IPR000873">
    <property type="entry name" value="AMP-dep_synth/lig_dom"/>
</dbReference>
<accession>A0A0G4MZ11</accession>
<evidence type="ECO:0000256" key="8">
    <source>
        <dbReference type="ARBA" id="ARBA00022968"/>
    </source>
</evidence>